<gene>
    <name evidence="3" type="ORF">JOF43_000478</name>
</gene>
<dbReference type="InterPro" id="IPR023393">
    <property type="entry name" value="START-like_dom_sf"/>
</dbReference>
<comment type="similarity">
    <text evidence="1">Belongs to the AHA1 family.</text>
</comment>
<dbReference type="Pfam" id="PF08327">
    <property type="entry name" value="AHSA1"/>
    <property type="match status" value="1"/>
</dbReference>
<dbReference type="Gene3D" id="3.30.530.20">
    <property type="match status" value="2"/>
</dbReference>
<sequence>MDSSSDELDRIERHIDIDSDAERVWALISRPGWWINDGEVLSNPAGKQHDDWHLLRDPVHGAFSIQTVRLEPPRHASFRWKRDESQDTMATTLVEFTVIDRPSGVRLSVVESGFSTLSEDRAIWMSTREENVQGWEVEFNAARALLDRDSVSRSVYLPAPPDEVWPFLVNHGEFARWYAFGGAQIEPIPDGRVELRWDEHGIFHGQVREVIPDERFSFLLALEPDVEPMQSNATLVSFKLRSYGEDGALLTIRQSGYEQLDENLGSPRELADQDRESWEAGLDLLVDCVTSPGRTES</sequence>
<dbReference type="Proteomes" id="UP001519290">
    <property type="component" value="Unassembled WGS sequence"/>
</dbReference>
<name>A0ABS4WWJ7_9MICO</name>
<reference evidence="3 4" key="1">
    <citation type="submission" date="2021-03" db="EMBL/GenBank/DDBJ databases">
        <title>Sequencing the genomes of 1000 actinobacteria strains.</title>
        <authorList>
            <person name="Klenk H.-P."/>
        </authorList>
    </citation>
    <scope>NUCLEOTIDE SEQUENCE [LARGE SCALE GENOMIC DNA]</scope>
    <source>
        <strain evidence="3 4">DSM 14566</strain>
    </source>
</reference>
<protein>
    <submittedName>
        <fullName evidence="3">Uncharacterized protein YndB with AHSA1/START domain</fullName>
    </submittedName>
</protein>
<evidence type="ECO:0000313" key="4">
    <source>
        <dbReference type="Proteomes" id="UP001519290"/>
    </source>
</evidence>
<evidence type="ECO:0000259" key="2">
    <source>
        <dbReference type="Pfam" id="PF08327"/>
    </source>
</evidence>
<comment type="caution">
    <text evidence="3">The sequence shown here is derived from an EMBL/GenBank/DDBJ whole genome shotgun (WGS) entry which is preliminary data.</text>
</comment>
<dbReference type="InterPro" id="IPR013538">
    <property type="entry name" value="ASHA1/2-like_C"/>
</dbReference>
<evidence type="ECO:0000313" key="3">
    <source>
        <dbReference type="EMBL" id="MBP2380521.1"/>
    </source>
</evidence>
<accession>A0ABS4WWJ7</accession>
<dbReference type="RefSeq" id="WP_209898568.1">
    <property type="nucleotide sequence ID" value="NZ_BAAAJW010000008.1"/>
</dbReference>
<proteinExistence type="inferred from homology"/>
<feature type="domain" description="Activator of Hsp90 ATPase homologue 1/2-like C-terminal" evidence="2">
    <location>
        <begin position="159"/>
        <end position="285"/>
    </location>
</feature>
<keyword evidence="4" id="KW-1185">Reference proteome</keyword>
<evidence type="ECO:0000256" key="1">
    <source>
        <dbReference type="ARBA" id="ARBA00006817"/>
    </source>
</evidence>
<organism evidence="3 4">
    <name type="scientific">Brachybacterium sacelli</name>
    <dbReference type="NCBI Taxonomy" id="173364"/>
    <lineage>
        <taxon>Bacteria</taxon>
        <taxon>Bacillati</taxon>
        <taxon>Actinomycetota</taxon>
        <taxon>Actinomycetes</taxon>
        <taxon>Micrococcales</taxon>
        <taxon>Dermabacteraceae</taxon>
        <taxon>Brachybacterium</taxon>
    </lineage>
</organism>
<dbReference type="SUPFAM" id="SSF55961">
    <property type="entry name" value="Bet v1-like"/>
    <property type="match status" value="2"/>
</dbReference>
<dbReference type="EMBL" id="JAGIOD010000001">
    <property type="protein sequence ID" value="MBP2380521.1"/>
    <property type="molecule type" value="Genomic_DNA"/>
</dbReference>